<dbReference type="InterPro" id="IPR004387">
    <property type="entry name" value="Pept_M50_Zn"/>
</dbReference>
<keyword evidence="6 11" id="KW-0378">Hydrolase</keyword>
<sequence>MLTFFAFVFAIGLLVFIHEYGHYWVARRCGVGVLTFSIGFGKPIYQWKRGQTTWQIAAIPLGGFVKMLDESEAPVASELRHYAFNTQHPIKKMAIALAGPLINLLFAAIVYAGLYAYGVVTLKPIIASVVPESVAAKAGLHSGDLITNVNAGKVTSWEQVQMSLFSAAGQAEVSIEAKSKDGQSRQYLLDLEKITAAEFDQKILGRLGLSPFAVTNEIAYVQAKSAADRAGLKIGDWIVAVNDKKLNTWSEFQQEVSARPGQATAIVIRRGQQLIDLEITPDSVESNGVKVGRIGVSPSNDEELYKSMQQIVRLSPIDALLEGVIKTYDLSILTVKMFGKMLVGALSPKQISGPLGIADFAGQSAAMGWVSYLNALALISLSLGVLNLMPIPILDGGHLLYHGYELVTGRTLPEWLALSMQKVGMALLLLLMALALFNDANRFLFGLG</sequence>
<keyword evidence="4" id="KW-0645">Protease</keyword>
<dbReference type="InterPro" id="IPR041489">
    <property type="entry name" value="PDZ_6"/>
</dbReference>
<organism evidence="13 14">
    <name type="scientific">Deefgea tanakiae</name>
    <dbReference type="NCBI Taxonomy" id="2865840"/>
    <lineage>
        <taxon>Bacteria</taxon>
        <taxon>Pseudomonadati</taxon>
        <taxon>Pseudomonadota</taxon>
        <taxon>Betaproteobacteria</taxon>
        <taxon>Neisseriales</taxon>
        <taxon>Chitinibacteraceae</taxon>
        <taxon>Deefgea</taxon>
    </lineage>
</organism>
<feature type="domain" description="PDZ" evidence="12">
    <location>
        <begin position="188"/>
        <end position="283"/>
    </location>
</feature>
<evidence type="ECO:0000256" key="8">
    <source>
        <dbReference type="ARBA" id="ARBA00022989"/>
    </source>
</evidence>
<evidence type="ECO:0000256" key="6">
    <source>
        <dbReference type="ARBA" id="ARBA00022801"/>
    </source>
</evidence>
<evidence type="ECO:0000259" key="12">
    <source>
        <dbReference type="PROSITE" id="PS50106"/>
    </source>
</evidence>
<gene>
    <name evidence="13" type="primary">rseP</name>
    <name evidence="13" type="ORF">K4H28_07165</name>
</gene>
<keyword evidence="14" id="KW-1185">Reference proteome</keyword>
<feature type="transmembrane region" description="Helical" evidence="11">
    <location>
        <begin position="94"/>
        <end position="117"/>
    </location>
</feature>
<dbReference type="InterPro" id="IPR036034">
    <property type="entry name" value="PDZ_sf"/>
</dbReference>
<dbReference type="RefSeq" id="WP_221007686.1">
    <property type="nucleotide sequence ID" value="NZ_CP081150.1"/>
</dbReference>
<reference evidence="13 14" key="1">
    <citation type="submission" date="2021-08" db="EMBL/GenBank/DDBJ databases">
        <title>complete genome sequencing of Deefgea sp. D25.</title>
        <authorList>
            <person name="Bae J.-W."/>
            <person name="Gim D.-H."/>
        </authorList>
    </citation>
    <scope>NUCLEOTIDE SEQUENCE [LARGE SCALE GENOMIC DNA]</scope>
    <source>
        <strain evidence="13 14">D25</strain>
    </source>
</reference>
<dbReference type="CDD" id="cd06163">
    <property type="entry name" value="S2P-M50_PDZ_RseP-like"/>
    <property type="match status" value="1"/>
</dbReference>
<evidence type="ECO:0000256" key="10">
    <source>
        <dbReference type="ARBA" id="ARBA00023136"/>
    </source>
</evidence>
<feature type="transmembrane region" description="Helical" evidence="11">
    <location>
        <begin position="372"/>
        <end position="395"/>
    </location>
</feature>
<dbReference type="InterPro" id="IPR008915">
    <property type="entry name" value="Peptidase_M50"/>
</dbReference>
<dbReference type="Pfam" id="PF02163">
    <property type="entry name" value="Peptidase_M50"/>
    <property type="match status" value="1"/>
</dbReference>
<evidence type="ECO:0000256" key="2">
    <source>
        <dbReference type="ARBA" id="ARBA00004141"/>
    </source>
</evidence>
<evidence type="ECO:0000256" key="7">
    <source>
        <dbReference type="ARBA" id="ARBA00022833"/>
    </source>
</evidence>
<keyword evidence="7 11" id="KW-0862">Zinc</keyword>
<dbReference type="EMBL" id="CP081150">
    <property type="protein sequence ID" value="QZA79167.1"/>
    <property type="molecule type" value="Genomic_DNA"/>
</dbReference>
<dbReference type="PROSITE" id="PS50106">
    <property type="entry name" value="PDZ"/>
    <property type="match status" value="1"/>
</dbReference>
<evidence type="ECO:0000256" key="9">
    <source>
        <dbReference type="ARBA" id="ARBA00023049"/>
    </source>
</evidence>
<dbReference type="SUPFAM" id="SSF50156">
    <property type="entry name" value="PDZ domain-like"/>
    <property type="match status" value="2"/>
</dbReference>
<proteinExistence type="inferred from homology"/>
<evidence type="ECO:0000256" key="3">
    <source>
        <dbReference type="ARBA" id="ARBA00007931"/>
    </source>
</evidence>
<comment type="cofactor">
    <cofactor evidence="1 11">
        <name>Zn(2+)</name>
        <dbReference type="ChEBI" id="CHEBI:29105"/>
    </cofactor>
</comment>
<dbReference type="Gene3D" id="2.30.42.10">
    <property type="match status" value="2"/>
</dbReference>
<name>A0ABX8Z9B8_9NEIS</name>
<protein>
    <recommendedName>
        <fullName evidence="11">Zinc metalloprotease</fullName>
        <ecNumber evidence="11">3.4.24.-</ecNumber>
    </recommendedName>
</protein>
<dbReference type="CDD" id="cd23081">
    <property type="entry name" value="cpPDZ_EcRseP-like"/>
    <property type="match status" value="1"/>
</dbReference>
<dbReference type="EC" id="3.4.24.-" evidence="11"/>
<evidence type="ECO:0000313" key="14">
    <source>
        <dbReference type="Proteomes" id="UP000825679"/>
    </source>
</evidence>
<dbReference type="PANTHER" id="PTHR42837">
    <property type="entry name" value="REGULATOR OF SIGMA-E PROTEASE RSEP"/>
    <property type="match status" value="1"/>
</dbReference>
<dbReference type="InterPro" id="IPR001478">
    <property type="entry name" value="PDZ"/>
</dbReference>
<dbReference type="Pfam" id="PF17820">
    <property type="entry name" value="PDZ_6"/>
    <property type="match status" value="2"/>
</dbReference>
<evidence type="ECO:0000313" key="13">
    <source>
        <dbReference type="EMBL" id="QZA79167.1"/>
    </source>
</evidence>
<dbReference type="PANTHER" id="PTHR42837:SF2">
    <property type="entry name" value="MEMBRANE METALLOPROTEASE ARASP2, CHLOROPLASTIC-RELATED"/>
    <property type="match status" value="1"/>
</dbReference>
<evidence type="ECO:0000256" key="5">
    <source>
        <dbReference type="ARBA" id="ARBA00022692"/>
    </source>
</evidence>
<comment type="subcellular location">
    <subcellularLocation>
        <location evidence="2">Membrane</location>
        <topology evidence="2">Multi-pass membrane protein</topology>
    </subcellularLocation>
</comment>
<dbReference type="SMART" id="SM00228">
    <property type="entry name" value="PDZ"/>
    <property type="match status" value="2"/>
</dbReference>
<keyword evidence="8 11" id="KW-1133">Transmembrane helix</keyword>
<keyword evidence="11" id="KW-0479">Metal-binding</keyword>
<dbReference type="NCBIfam" id="TIGR00054">
    <property type="entry name" value="RIP metalloprotease RseP"/>
    <property type="match status" value="1"/>
</dbReference>
<dbReference type="GO" id="GO:0008237">
    <property type="term" value="F:metallopeptidase activity"/>
    <property type="evidence" value="ECO:0007669"/>
    <property type="project" value="UniProtKB-KW"/>
</dbReference>
<feature type="transmembrane region" description="Helical" evidence="11">
    <location>
        <begin position="415"/>
        <end position="437"/>
    </location>
</feature>
<evidence type="ECO:0000256" key="4">
    <source>
        <dbReference type="ARBA" id="ARBA00022670"/>
    </source>
</evidence>
<keyword evidence="9 11" id="KW-0482">Metalloprotease</keyword>
<evidence type="ECO:0000256" key="11">
    <source>
        <dbReference type="RuleBase" id="RU362031"/>
    </source>
</evidence>
<evidence type="ECO:0000256" key="1">
    <source>
        <dbReference type="ARBA" id="ARBA00001947"/>
    </source>
</evidence>
<comment type="similarity">
    <text evidence="3 11">Belongs to the peptidase M50B family.</text>
</comment>
<keyword evidence="5 11" id="KW-0812">Transmembrane</keyword>
<dbReference type="Proteomes" id="UP000825679">
    <property type="component" value="Chromosome"/>
</dbReference>
<keyword evidence="10 11" id="KW-0472">Membrane</keyword>
<accession>A0ABX8Z9B8</accession>